<accession>A0A4Y2I8T8</accession>
<reference evidence="1 2" key="1">
    <citation type="journal article" date="2019" name="Sci. Rep.">
        <title>Orb-weaving spider Araneus ventricosus genome elucidates the spidroin gene catalogue.</title>
        <authorList>
            <person name="Kono N."/>
            <person name="Nakamura H."/>
            <person name="Ohtoshi R."/>
            <person name="Moran D.A.P."/>
            <person name="Shinohara A."/>
            <person name="Yoshida Y."/>
            <person name="Fujiwara M."/>
            <person name="Mori M."/>
            <person name="Tomita M."/>
            <person name="Arakawa K."/>
        </authorList>
    </citation>
    <scope>NUCLEOTIDE SEQUENCE [LARGE SCALE GENOMIC DNA]</scope>
</reference>
<proteinExistence type="predicted"/>
<gene>
    <name evidence="1" type="ORF">AVEN_216165_1</name>
</gene>
<name>A0A4Y2I8T8_ARAVE</name>
<sequence>MLDSVLVKNRGSPFLWGSNESYTAHWQIFLKSSWTQYKSRALLAHWGSNESYTAHWQIFLAMLDSVVVKNGGSPFLRVGYSGIRQDEA</sequence>
<dbReference type="AlphaFoldDB" id="A0A4Y2I8T8"/>
<comment type="caution">
    <text evidence="1">The sequence shown here is derived from an EMBL/GenBank/DDBJ whole genome shotgun (WGS) entry which is preliminary data.</text>
</comment>
<dbReference type="EMBL" id="BGPR01002478">
    <property type="protein sequence ID" value="GBM74157.1"/>
    <property type="molecule type" value="Genomic_DNA"/>
</dbReference>
<dbReference type="Proteomes" id="UP000499080">
    <property type="component" value="Unassembled WGS sequence"/>
</dbReference>
<organism evidence="1 2">
    <name type="scientific">Araneus ventricosus</name>
    <name type="common">Orbweaver spider</name>
    <name type="synonym">Epeira ventricosa</name>
    <dbReference type="NCBI Taxonomy" id="182803"/>
    <lineage>
        <taxon>Eukaryota</taxon>
        <taxon>Metazoa</taxon>
        <taxon>Ecdysozoa</taxon>
        <taxon>Arthropoda</taxon>
        <taxon>Chelicerata</taxon>
        <taxon>Arachnida</taxon>
        <taxon>Araneae</taxon>
        <taxon>Araneomorphae</taxon>
        <taxon>Entelegynae</taxon>
        <taxon>Araneoidea</taxon>
        <taxon>Araneidae</taxon>
        <taxon>Araneus</taxon>
    </lineage>
</organism>
<keyword evidence="2" id="KW-1185">Reference proteome</keyword>
<evidence type="ECO:0000313" key="2">
    <source>
        <dbReference type="Proteomes" id="UP000499080"/>
    </source>
</evidence>
<evidence type="ECO:0000313" key="1">
    <source>
        <dbReference type="EMBL" id="GBM74157.1"/>
    </source>
</evidence>
<protein>
    <submittedName>
        <fullName evidence="1">Uncharacterized protein</fullName>
    </submittedName>
</protein>